<comment type="caution">
    <text evidence="2">The sequence shown here is derived from an EMBL/GenBank/DDBJ whole genome shotgun (WGS) entry which is preliminary data.</text>
</comment>
<dbReference type="EMBL" id="NMQT01000091">
    <property type="protein sequence ID" value="OXM51739.1"/>
    <property type="molecule type" value="Genomic_DNA"/>
</dbReference>
<protein>
    <submittedName>
        <fullName evidence="2">Dynein regulation protein LC7</fullName>
    </submittedName>
</protein>
<dbReference type="Gene3D" id="3.30.450.30">
    <property type="entry name" value="Dynein light chain 2a, cytoplasmic"/>
    <property type="match status" value="1"/>
</dbReference>
<proteinExistence type="predicted"/>
<dbReference type="Pfam" id="PF03259">
    <property type="entry name" value="Robl_LC7"/>
    <property type="match status" value="1"/>
</dbReference>
<accession>A0A229RZ21</accession>
<dbReference type="Proteomes" id="UP000215223">
    <property type="component" value="Unassembled WGS sequence"/>
</dbReference>
<organism evidence="2 3">
    <name type="scientific">Amycolatopsis thailandensis</name>
    <dbReference type="NCBI Taxonomy" id="589330"/>
    <lineage>
        <taxon>Bacteria</taxon>
        <taxon>Bacillati</taxon>
        <taxon>Actinomycetota</taxon>
        <taxon>Actinomycetes</taxon>
        <taxon>Pseudonocardiales</taxon>
        <taxon>Pseudonocardiaceae</taxon>
        <taxon>Amycolatopsis</taxon>
    </lineage>
</organism>
<dbReference type="SMART" id="SM00960">
    <property type="entry name" value="Robl_LC7"/>
    <property type="match status" value="1"/>
</dbReference>
<dbReference type="InterPro" id="IPR053141">
    <property type="entry name" value="Mycobact_SerProt_Inhib_Rv3364c"/>
</dbReference>
<feature type="domain" description="Roadblock/LAMTOR2" evidence="1">
    <location>
        <begin position="12"/>
        <end position="103"/>
    </location>
</feature>
<name>A0A229RZ21_9PSEU</name>
<dbReference type="PANTHER" id="PTHR36222">
    <property type="entry name" value="SERINE PROTEASE INHIBITOR RV3364C"/>
    <property type="match status" value="1"/>
</dbReference>
<dbReference type="RefSeq" id="WP_093936270.1">
    <property type="nucleotide sequence ID" value="NZ_JBHUSO010000647.1"/>
</dbReference>
<dbReference type="OrthoDB" id="4568655at2"/>
<evidence type="ECO:0000313" key="2">
    <source>
        <dbReference type="EMBL" id="OXM51739.1"/>
    </source>
</evidence>
<dbReference type="SUPFAM" id="SSF103196">
    <property type="entry name" value="Roadblock/LC7 domain"/>
    <property type="match status" value="1"/>
</dbReference>
<evidence type="ECO:0000259" key="1">
    <source>
        <dbReference type="SMART" id="SM00960"/>
    </source>
</evidence>
<reference evidence="2 3" key="1">
    <citation type="submission" date="2017-07" db="EMBL/GenBank/DDBJ databases">
        <title>Amycolatopsis thailandensis Genome sequencing and assembly.</title>
        <authorList>
            <person name="Kaur N."/>
            <person name="Mayilraj S."/>
        </authorList>
    </citation>
    <scope>NUCLEOTIDE SEQUENCE [LARGE SCALE GENOMIC DNA]</scope>
    <source>
        <strain evidence="2 3">JCM 16380</strain>
    </source>
</reference>
<keyword evidence="3" id="KW-1185">Reference proteome</keyword>
<gene>
    <name evidence="2" type="ORF">CFP71_24395</name>
</gene>
<dbReference type="PANTHER" id="PTHR36222:SF1">
    <property type="entry name" value="SERINE PROTEASE INHIBITOR RV3364C"/>
    <property type="match status" value="1"/>
</dbReference>
<dbReference type="InterPro" id="IPR004942">
    <property type="entry name" value="Roadblock/LAMTOR2_dom"/>
</dbReference>
<evidence type="ECO:0000313" key="3">
    <source>
        <dbReference type="Proteomes" id="UP000215223"/>
    </source>
</evidence>
<dbReference type="AlphaFoldDB" id="A0A229RZ21"/>
<sequence>MSSSVTTTNRLGWMLDQALQMPETISAVLLSADGLLMAHSQGITVEDAERTAAAVSGLQSLARATGEFCRQPPEQWRQTLIEFDGGFVFLTAAGQGAYVAVSTTGRVDIEGVSSRLQELVQRLGQELTAPPRFPAEGPGNPA</sequence>